<organism evidence="5 6">
    <name type="scientific">Kutzneria viridogrisea</name>
    <dbReference type="NCBI Taxonomy" id="47990"/>
    <lineage>
        <taxon>Bacteria</taxon>
        <taxon>Bacillati</taxon>
        <taxon>Actinomycetota</taxon>
        <taxon>Actinomycetes</taxon>
        <taxon>Pseudonocardiales</taxon>
        <taxon>Pseudonocardiaceae</taxon>
        <taxon>Kutzneria</taxon>
    </lineage>
</organism>
<dbReference type="InterPro" id="IPR022893">
    <property type="entry name" value="Shikimate_DH_fam"/>
</dbReference>
<keyword evidence="5" id="KW-0560">Oxidoreductase</keyword>
<dbReference type="SUPFAM" id="SSF53223">
    <property type="entry name" value="Aminoacid dehydrogenase-like, N-terminal domain"/>
    <property type="match status" value="1"/>
</dbReference>
<dbReference type="EC" id="1.1.1.25" evidence="5"/>
<dbReference type="NCBIfam" id="TIGR01809">
    <property type="entry name" value="Shik-DH-AROM"/>
    <property type="match status" value="1"/>
</dbReference>
<feature type="domain" description="Shikimate dehydrogenase substrate binding N-terminal" evidence="3">
    <location>
        <begin position="8"/>
        <end position="89"/>
    </location>
</feature>
<keyword evidence="2" id="KW-0028">Amino-acid biosynthesis</keyword>
<dbReference type="InterPro" id="IPR013708">
    <property type="entry name" value="Shikimate_DH-bd_N"/>
</dbReference>
<dbReference type="Pfam" id="PF08501">
    <property type="entry name" value="Shikimate_dh_N"/>
    <property type="match status" value="1"/>
</dbReference>
<dbReference type="PANTHER" id="PTHR21089:SF1">
    <property type="entry name" value="BIFUNCTIONAL 3-DEHYDROQUINATE DEHYDRATASE_SHIKIMATE DEHYDROGENASE, CHLOROPLASTIC"/>
    <property type="match status" value="1"/>
</dbReference>
<dbReference type="InterPro" id="IPR046346">
    <property type="entry name" value="Aminoacid_DH-like_N_sf"/>
</dbReference>
<evidence type="ECO:0000256" key="1">
    <source>
        <dbReference type="ARBA" id="ARBA00004871"/>
    </source>
</evidence>
<dbReference type="Pfam" id="PF18317">
    <property type="entry name" value="SDH_C"/>
    <property type="match status" value="1"/>
</dbReference>
<gene>
    <name evidence="5" type="ORF">BC739_005927</name>
</gene>
<evidence type="ECO:0000313" key="6">
    <source>
        <dbReference type="Proteomes" id="UP000517916"/>
    </source>
</evidence>
<dbReference type="SUPFAM" id="SSF51735">
    <property type="entry name" value="NAD(P)-binding Rossmann-fold domains"/>
    <property type="match status" value="1"/>
</dbReference>
<sequence>MSSRRAAVLGSPIEHSLSPVLHQAAYAALGLDWSFERIRCEAAELPGLVDGSGPEWAGFAVTMPGKRAAYEHAVQRSEVADLVEAANTLVPREQGGWFADCTDVQGICGAVRAAGGWPERGAGSAVLLGAGGTATAAVVAAHLLGVQQVTIVVRDPARAAEAVRCAEKVGVGVAVRDWSQTRFGELCAAADLVVSTVPSAAVVDIAEDLARARFALDAIYHPWPTPIADAAARRGTRLVTGLDMLLHQAFTQVWRFTGEQAPKAEMRAALHSATGGLLPLPI</sequence>
<keyword evidence="2" id="KW-0057">Aromatic amino acid biosynthesis</keyword>
<dbReference type="Proteomes" id="UP000517916">
    <property type="component" value="Unassembled WGS sequence"/>
</dbReference>
<evidence type="ECO:0000259" key="4">
    <source>
        <dbReference type="Pfam" id="PF18317"/>
    </source>
</evidence>
<dbReference type="GO" id="GO:0004764">
    <property type="term" value="F:shikimate 3-dehydrogenase (NADP+) activity"/>
    <property type="evidence" value="ECO:0007669"/>
    <property type="project" value="UniProtKB-EC"/>
</dbReference>
<keyword evidence="6" id="KW-1185">Reference proteome</keyword>
<feature type="domain" description="SDH C-terminal" evidence="4">
    <location>
        <begin position="241"/>
        <end position="270"/>
    </location>
</feature>
<evidence type="ECO:0000259" key="3">
    <source>
        <dbReference type="Pfam" id="PF08501"/>
    </source>
</evidence>
<dbReference type="RefSeq" id="WP_081789325.1">
    <property type="nucleotide sequence ID" value="NZ_BAAABQ010000032.1"/>
</dbReference>
<reference evidence="5 6" key="1">
    <citation type="submission" date="2020-08" db="EMBL/GenBank/DDBJ databases">
        <title>Genomic Encyclopedia of Archaeal and Bacterial Type Strains, Phase II (KMG-II): from individual species to whole genera.</title>
        <authorList>
            <person name="Goeker M."/>
        </authorList>
    </citation>
    <scope>NUCLEOTIDE SEQUENCE [LARGE SCALE GENOMIC DNA]</scope>
    <source>
        <strain evidence="5 6">DSM 43850</strain>
    </source>
</reference>
<dbReference type="EMBL" id="JACJID010000004">
    <property type="protein sequence ID" value="MBA8928710.1"/>
    <property type="molecule type" value="Genomic_DNA"/>
</dbReference>
<dbReference type="InterPro" id="IPR010110">
    <property type="entry name" value="Shikimate_DH_AroM-type"/>
</dbReference>
<dbReference type="Gene3D" id="3.40.50.720">
    <property type="entry name" value="NAD(P)-binding Rossmann-like Domain"/>
    <property type="match status" value="1"/>
</dbReference>
<evidence type="ECO:0000313" key="5">
    <source>
        <dbReference type="EMBL" id="MBA8928710.1"/>
    </source>
</evidence>
<dbReference type="Gene3D" id="3.40.50.10860">
    <property type="entry name" value="Leucine Dehydrogenase, chain A, domain 1"/>
    <property type="match status" value="1"/>
</dbReference>
<protein>
    <submittedName>
        <fullName evidence="5">Shikimate dehydrogenase</fullName>
        <ecNumber evidence="5">1.1.1.25</ecNumber>
    </submittedName>
</protein>
<dbReference type="InterPro" id="IPR036291">
    <property type="entry name" value="NAD(P)-bd_dom_sf"/>
</dbReference>
<evidence type="ECO:0000256" key="2">
    <source>
        <dbReference type="ARBA" id="ARBA00023141"/>
    </source>
</evidence>
<name>A0ABR6BPT3_9PSEU</name>
<accession>A0ABR6BPT3</accession>
<dbReference type="PANTHER" id="PTHR21089">
    <property type="entry name" value="SHIKIMATE DEHYDROGENASE"/>
    <property type="match status" value="1"/>
</dbReference>
<dbReference type="InterPro" id="IPR041121">
    <property type="entry name" value="SDH_C"/>
</dbReference>
<comment type="pathway">
    <text evidence="1">Metabolic intermediate biosynthesis; chorismate biosynthesis; chorismate from D-erythrose 4-phosphate and phosphoenolpyruvate: step 4/7.</text>
</comment>
<comment type="caution">
    <text evidence="5">The sequence shown here is derived from an EMBL/GenBank/DDBJ whole genome shotgun (WGS) entry which is preliminary data.</text>
</comment>
<dbReference type="NCBIfam" id="NF001311">
    <property type="entry name" value="PRK00258.1-3"/>
    <property type="match status" value="1"/>
</dbReference>
<proteinExistence type="predicted"/>